<proteinExistence type="inferred from homology"/>
<dbReference type="Pfam" id="PF03168">
    <property type="entry name" value="LEA_2"/>
    <property type="match status" value="1"/>
</dbReference>
<dbReference type="Proteomes" id="UP000585474">
    <property type="component" value="Unassembled WGS sequence"/>
</dbReference>
<dbReference type="SUPFAM" id="SSF117070">
    <property type="entry name" value="LEA14-like"/>
    <property type="match status" value="1"/>
</dbReference>
<sequence>MAKLVEKAKKVVEEKVENIKKPEAWATDMDLADVSSDAITDIASGTIGDQGSLPANDTTTLNVPVKVPHSVMVSLVTDIGQDWDIDYGLDLGITIDLPWVGGFTIPIHTQGVIKLPTLSNLWNAEEYFPSEGETKFPSLSKIGKSNLP</sequence>
<dbReference type="AlphaFoldDB" id="A0A7J0DPK0"/>
<evidence type="ECO:0000256" key="1">
    <source>
        <dbReference type="ARBA" id="ARBA00005960"/>
    </source>
</evidence>
<keyword evidence="4" id="KW-1185">Reference proteome</keyword>
<dbReference type="EMBL" id="BJWL01000316">
    <property type="protein sequence ID" value="GFS38790.1"/>
    <property type="molecule type" value="Genomic_DNA"/>
</dbReference>
<dbReference type="PANTHER" id="PTHR31459">
    <property type="match status" value="1"/>
</dbReference>
<evidence type="ECO:0000259" key="2">
    <source>
        <dbReference type="SMART" id="SM00769"/>
    </source>
</evidence>
<dbReference type="InterPro" id="IPR004864">
    <property type="entry name" value="LEA_2"/>
</dbReference>
<dbReference type="GO" id="GO:0005829">
    <property type="term" value="C:cytosol"/>
    <property type="evidence" value="ECO:0007669"/>
    <property type="project" value="TreeGrafter"/>
</dbReference>
<organism evidence="3 4">
    <name type="scientific">Actinidia rufa</name>
    <dbReference type="NCBI Taxonomy" id="165716"/>
    <lineage>
        <taxon>Eukaryota</taxon>
        <taxon>Viridiplantae</taxon>
        <taxon>Streptophyta</taxon>
        <taxon>Embryophyta</taxon>
        <taxon>Tracheophyta</taxon>
        <taxon>Spermatophyta</taxon>
        <taxon>Magnoliopsida</taxon>
        <taxon>eudicotyledons</taxon>
        <taxon>Gunneridae</taxon>
        <taxon>Pentapetalae</taxon>
        <taxon>asterids</taxon>
        <taxon>Ericales</taxon>
        <taxon>Actinidiaceae</taxon>
        <taxon>Actinidia</taxon>
    </lineage>
</organism>
<dbReference type="InterPro" id="IPR045043">
    <property type="entry name" value="Lea14-like"/>
</dbReference>
<reference evidence="4" key="1">
    <citation type="submission" date="2019-07" db="EMBL/GenBank/DDBJ databases">
        <title>De Novo Assembly of kiwifruit Actinidia rufa.</title>
        <authorList>
            <person name="Sugita-Konishi S."/>
            <person name="Sato K."/>
            <person name="Mori E."/>
            <person name="Abe Y."/>
            <person name="Kisaki G."/>
            <person name="Hamano K."/>
            <person name="Suezawa K."/>
            <person name="Otani M."/>
            <person name="Fukuda T."/>
            <person name="Manabe T."/>
            <person name="Gomi K."/>
            <person name="Tabuchi M."/>
            <person name="Akimitsu K."/>
            <person name="Kataoka I."/>
        </authorList>
    </citation>
    <scope>NUCLEOTIDE SEQUENCE [LARGE SCALE GENOMIC DNA]</scope>
    <source>
        <strain evidence="4">cv. Fuchu</strain>
    </source>
</reference>
<evidence type="ECO:0000313" key="3">
    <source>
        <dbReference type="EMBL" id="GFS38790.1"/>
    </source>
</evidence>
<accession>A0A7J0DPK0</accession>
<comment type="caution">
    <text evidence="3">The sequence shown here is derived from an EMBL/GenBank/DDBJ whole genome shotgun (WGS) entry which is preliminary data.</text>
</comment>
<dbReference type="SMART" id="SM00769">
    <property type="entry name" value="WHy"/>
    <property type="match status" value="1"/>
</dbReference>
<dbReference type="InterPro" id="IPR013990">
    <property type="entry name" value="WHy-dom"/>
</dbReference>
<evidence type="ECO:0000313" key="4">
    <source>
        <dbReference type="Proteomes" id="UP000585474"/>
    </source>
</evidence>
<dbReference type="PANTHER" id="PTHR31459:SF19">
    <property type="entry name" value="DESICCATION-RELATED PROTEIN LEA14-RELATED"/>
    <property type="match status" value="1"/>
</dbReference>
<dbReference type="GO" id="GO:0009269">
    <property type="term" value="P:response to desiccation"/>
    <property type="evidence" value="ECO:0007669"/>
    <property type="project" value="InterPro"/>
</dbReference>
<feature type="domain" description="Water stress and hypersensitive response" evidence="2">
    <location>
        <begin position="2"/>
        <end position="112"/>
    </location>
</feature>
<gene>
    <name evidence="3" type="ORF">Acr_00g0059420</name>
</gene>
<name>A0A7J0DPK0_9ERIC</name>
<dbReference type="Gene3D" id="2.60.40.1820">
    <property type="match status" value="1"/>
</dbReference>
<comment type="similarity">
    <text evidence="1">Belongs to the LEA type 2 family.</text>
</comment>
<dbReference type="OrthoDB" id="1546342at2759"/>
<protein>
    <recommendedName>
        <fullName evidence="2">Water stress and hypersensitive response domain-containing protein</fullName>
    </recommendedName>
</protein>